<feature type="region of interest" description="Disordered" evidence="1">
    <location>
        <begin position="253"/>
        <end position="277"/>
    </location>
</feature>
<evidence type="ECO:0000313" key="4">
    <source>
        <dbReference type="Proteomes" id="UP000226431"/>
    </source>
</evidence>
<dbReference type="EMBL" id="NJES01000225">
    <property type="protein sequence ID" value="PHH75278.1"/>
    <property type="molecule type" value="Genomic_DNA"/>
</dbReference>
<evidence type="ECO:0000256" key="1">
    <source>
        <dbReference type="SAM" id="MobiDB-lite"/>
    </source>
</evidence>
<keyword evidence="2" id="KW-1133">Transmembrane helix</keyword>
<feature type="compositionally biased region" description="Pro residues" evidence="1">
    <location>
        <begin position="23"/>
        <end position="35"/>
    </location>
</feature>
<feature type="transmembrane region" description="Helical" evidence="2">
    <location>
        <begin position="140"/>
        <end position="159"/>
    </location>
</feature>
<comment type="caution">
    <text evidence="3">The sequence shown here is derived from an EMBL/GenBank/DDBJ whole genome shotgun (WGS) entry which is preliminary data.</text>
</comment>
<gene>
    <name evidence="3" type="ORF">CDD80_2495</name>
</gene>
<protein>
    <submittedName>
        <fullName evidence="3">Uncharacterized protein</fullName>
    </submittedName>
</protein>
<keyword evidence="4" id="KW-1185">Reference proteome</keyword>
<sequence length="330" mass="35632">MTISTKQSPRPSDDYLQLAEKAQPPPSYQAEPPSPCSAQRDQLRQIAILLQGLSNTAGDMRLFTISNCDLGLVRTPIQDCPVYFSIVESAVAGARRAIREATCVYTSDGVSAAATKLGNHADQLRFISNSRNLGSVRSGAALAVAEALAVVVAAIQALLRFDLMPFDPHLQPGPFATVVAREVEKGLALAIETLELSDDMMGLGEEMGSGSRKAAAAATAAEKAVQITLKLRTMEPGFHDDQSIVHHHQVFKSGCGSERQRAAQPQEPPQPGAAQPLRQVRFCQHPDYYHCFYMDNEPPSPETSPPEQQATPMQRTMQQATPSFPAALQA</sequence>
<accession>A0A2C5YB21</accession>
<organism evidence="3 4">
    <name type="scientific">Ophiocordyceps camponoti-rufipedis</name>
    <dbReference type="NCBI Taxonomy" id="2004952"/>
    <lineage>
        <taxon>Eukaryota</taxon>
        <taxon>Fungi</taxon>
        <taxon>Dikarya</taxon>
        <taxon>Ascomycota</taxon>
        <taxon>Pezizomycotina</taxon>
        <taxon>Sordariomycetes</taxon>
        <taxon>Hypocreomycetidae</taxon>
        <taxon>Hypocreales</taxon>
        <taxon>Ophiocordycipitaceae</taxon>
        <taxon>Ophiocordyceps</taxon>
    </lineage>
</organism>
<feature type="compositionally biased region" description="Polar residues" evidence="1">
    <location>
        <begin position="308"/>
        <end position="322"/>
    </location>
</feature>
<feature type="region of interest" description="Disordered" evidence="1">
    <location>
        <begin position="1"/>
        <end position="37"/>
    </location>
</feature>
<keyword evidence="2" id="KW-0472">Membrane</keyword>
<evidence type="ECO:0000256" key="2">
    <source>
        <dbReference type="SAM" id="Phobius"/>
    </source>
</evidence>
<name>A0A2C5YB21_9HYPO</name>
<proteinExistence type="predicted"/>
<feature type="compositionally biased region" description="Polar residues" evidence="1">
    <location>
        <begin position="1"/>
        <end position="10"/>
    </location>
</feature>
<keyword evidence="2" id="KW-0812">Transmembrane</keyword>
<evidence type="ECO:0000313" key="3">
    <source>
        <dbReference type="EMBL" id="PHH75278.1"/>
    </source>
</evidence>
<dbReference type="AlphaFoldDB" id="A0A2C5YB21"/>
<feature type="region of interest" description="Disordered" evidence="1">
    <location>
        <begin position="293"/>
        <end position="330"/>
    </location>
</feature>
<reference evidence="3 4" key="1">
    <citation type="submission" date="2017-06" db="EMBL/GenBank/DDBJ databases">
        <title>Ant-infecting Ophiocordyceps genomes reveal a high diversity of potential behavioral manipulation genes and a possible major role for enterotoxins.</title>
        <authorList>
            <person name="De Bekker C."/>
            <person name="Evans H.C."/>
            <person name="Brachmann A."/>
            <person name="Hughes D.P."/>
        </authorList>
    </citation>
    <scope>NUCLEOTIDE SEQUENCE [LARGE SCALE GENOMIC DNA]</scope>
    <source>
        <strain evidence="3 4">Map16</strain>
    </source>
</reference>
<dbReference type="Proteomes" id="UP000226431">
    <property type="component" value="Unassembled WGS sequence"/>
</dbReference>